<evidence type="ECO:0000313" key="13">
    <source>
        <dbReference type="Proteomes" id="UP000050424"/>
    </source>
</evidence>
<dbReference type="AlphaFoldDB" id="A0A0P7B8C6"/>
<evidence type="ECO:0000256" key="2">
    <source>
        <dbReference type="ARBA" id="ARBA00008721"/>
    </source>
</evidence>
<dbReference type="STRING" id="78410.A0A0P7B8C6"/>
<keyword evidence="5 10" id="KW-0732">Signal</keyword>
<accession>A0A0P7B8C6</accession>
<evidence type="ECO:0000256" key="9">
    <source>
        <dbReference type="ARBA" id="ARBA00023157"/>
    </source>
</evidence>
<comment type="function">
    <text evidence="1">Secreted metalloproteinase that allows assimilation of proteinaceous substrates.</text>
</comment>
<dbReference type="CDD" id="cd04275">
    <property type="entry name" value="ZnMc_pappalysin_like"/>
    <property type="match status" value="1"/>
</dbReference>
<protein>
    <recommendedName>
        <fullName evidence="11">Peptidase M43 pregnancy-associated plasma-A domain-containing protein</fullName>
    </recommendedName>
</protein>
<evidence type="ECO:0000256" key="6">
    <source>
        <dbReference type="ARBA" id="ARBA00022801"/>
    </source>
</evidence>
<feature type="signal peptide" evidence="10">
    <location>
        <begin position="1"/>
        <end position="23"/>
    </location>
</feature>
<keyword evidence="6" id="KW-0378">Hydrolase</keyword>
<sequence>MKFNALLKVSLFASSLSPSFVLGYCGTNTSHVLPEQDFRVLAAAEKAEVQLIDVFFHVASTHANQDLITDEIVDTQFDTLRSAFLPHGFDFQLVNISRIVDDTIGTGFYGEGGGIDDYDAYLAFFKANRRGPYDALNVYFFSDLTASLGGSCNLPSPASSNPDYDNFWTDGCILNANTMPGMPATGQDSTDEPRKGHVAIHEVGHWFGLLHTFHGRLCDSINDQVNDTPAQSGGSGGCPIGRDSCPDLAGVDPIHNYMDYSDDTCTTEFTPGQVERMQLQFEIYRKDV</sequence>
<evidence type="ECO:0000256" key="1">
    <source>
        <dbReference type="ARBA" id="ARBA00003174"/>
    </source>
</evidence>
<keyword evidence="3" id="KW-0645">Protease</keyword>
<dbReference type="GO" id="GO:0008237">
    <property type="term" value="F:metallopeptidase activity"/>
    <property type="evidence" value="ECO:0007669"/>
    <property type="project" value="UniProtKB-KW"/>
</dbReference>
<dbReference type="GO" id="GO:0006508">
    <property type="term" value="P:proteolysis"/>
    <property type="evidence" value="ECO:0007669"/>
    <property type="project" value="UniProtKB-KW"/>
</dbReference>
<keyword evidence="9" id="KW-1015">Disulfide bond</keyword>
<dbReference type="PANTHER" id="PTHR47466:SF1">
    <property type="entry name" value="METALLOPROTEASE MEP1 (AFU_ORTHOLOGUE AFUA_1G07730)-RELATED"/>
    <property type="match status" value="1"/>
</dbReference>
<reference evidence="12 13" key="1">
    <citation type="submission" date="2015-09" db="EMBL/GenBank/DDBJ databases">
        <title>Draft genome of a European isolate of the apple canker pathogen Neonectria ditissima.</title>
        <authorList>
            <person name="Gomez-Cortecero A."/>
            <person name="Harrison R.J."/>
            <person name="Armitage A.D."/>
        </authorList>
    </citation>
    <scope>NUCLEOTIDE SEQUENCE [LARGE SCALE GENOMIC DNA]</scope>
    <source>
        <strain evidence="12 13">R09/05</strain>
    </source>
</reference>
<evidence type="ECO:0000259" key="11">
    <source>
        <dbReference type="Pfam" id="PF05572"/>
    </source>
</evidence>
<dbReference type="OrthoDB" id="536211at2759"/>
<dbReference type="InterPro" id="IPR024079">
    <property type="entry name" value="MetalloPept_cat_dom_sf"/>
</dbReference>
<dbReference type="EMBL" id="LKCW01000001">
    <property type="protein sequence ID" value="KPM46528.1"/>
    <property type="molecule type" value="Genomic_DNA"/>
</dbReference>
<evidence type="ECO:0000256" key="10">
    <source>
        <dbReference type="SAM" id="SignalP"/>
    </source>
</evidence>
<evidence type="ECO:0000256" key="4">
    <source>
        <dbReference type="ARBA" id="ARBA00022723"/>
    </source>
</evidence>
<evidence type="ECO:0000256" key="3">
    <source>
        <dbReference type="ARBA" id="ARBA00022670"/>
    </source>
</evidence>
<feature type="chain" id="PRO_5006135493" description="Peptidase M43 pregnancy-associated plasma-A domain-containing protein" evidence="10">
    <location>
        <begin position="24"/>
        <end position="288"/>
    </location>
</feature>
<evidence type="ECO:0000256" key="5">
    <source>
        <dbReference type="ARBA" id="ARBA00022729"/>
    </source>
</evidence>
<dbReference type="InterPro" id="IPR008754">
    <property type="entry name" value="Peptidase_M43"/>
</dbReference>
<dbReference type="GO" id="GO:0046872">
    <property type="term" value="F:metal ion binding"/>
    <property type="evidence" value="ECO:0007669"/>
    <property type="project" value="UniProtKB-KW"/>
</dbReference>
<proteinExistence type="inferred from homology"/>
<keyword evidence="7" id="KW-0862">Zinc</keyword>
<dbReference type="Pfam" id="PF05572">
    <property type="entry name" value="Peptidase_M43"/>
    <property type="match status" value="1"/>
</dbReference>
<organism evidence="12 13">
    <name type="scientific">Neonectria ditissima</name>
    <dbReference type="NCBI Taxonomy" id="78410"/>
    <lineage>
        <taxon>Eukaryota</taxon>
        <taxon>Fungi</taxon>
        <taxon>Dikarya</taxon>
        <taxon>Ascomycota</taxon>
        <taxon>Pezizomycotina</taxon>
        <taxon>Sordariomycetes</taxon>
        <taxon>Hypocreomycetidae</taxon>
        <taxon>Hypocreales</taxon>
        <taxon>Nectriaceae</taxon>
        <taxon>Neonectria</taxon>
    </lineage>
</organism>
<dbReference type="PANTHER" id="PTHR47466">
    <property type="match status" value="1"/>
</dbReference>
<evidence type="ECO:0000313" key="12">
    <source>
        <dbReference type="EMBL" id="KPM46528.1"/>
    </source>
</evidence>
<evidence type="ECO:0000256" key="8">
    <source>
        <dbReference type="ARBA" id="ARBA00023049"/>
    </source>
</evidence>
<dbReference type="SUPFAM" id="SSF55486">
    <property type="entry name" value="Metalloproteases ('zincins'), catalytic domain"/>
    <property type="match status" value="1"/>
</dbReference>
<gene>
    <name evidence="12" type="ORF">AK830_g111</name>
</gene>
<feature type="domain" description="Peptidase M43 pregnancy-associated plasma-A" evidence="11">
    <location>
        <begin position="188"/>
        <end position="278"/>
    </location>
</feature>
<keyword evidence="8" id="KW-0482">Metalloprotease</keyword>
<dbReference type="Gene3D" id="3.40.390.10">
    <property type="entry name" value="Collagenase (Catalytic Domain)"/>
    <property type="match status" value="1"/>
</dbReference>
<comment type="similarity">
    <text evidence="2">Belongs to the peptidase M43B family.</text>
</comment>
<name>A0A0P7B8C6_9HYPO</name>
<evidence type="ECO:0000256" key="7">
    <source>
        <dbReference type="ARBA" id="ARBA00022833"/>
    </source>
</evidence>
<keyword evidence="4" id="KW-0479">Metal-binding</keyword>
<comment type="caution">
    <text evidence="12">The sequence shown here is derived from an EMBL/GenBank/DDBJ whole genome shotgun (WGS) entry which is preliminary data.</text>
</comment>
<keyword evidence="13" id="KW-1185">Reference proteome</keyword>
<dbReference type="Proteomes" id="UP000050424">
    <property type="component" value="Unassembled WGS sequence"/>
</dbReference>